<gene>
    <name evidence="2" type="ORF">NITINOP_3025</name>
</gene>
<accession>A0A0S4KXE3</accession>
<keyword evidence="3" id="KW-1185">Reference proteome</keyword>
<dbReference type="OrthoDB" id="9811946at2"/>
<protein>
    <submittedName>
        <fullName evidence="2">Uncharacterized protein</fullName>
    </submittedName>
</protein>
<sequence>MERRVASHTEEEEMNQRRKLLNAARRGDTKAISKLFELYQVRILSGEQLAKINRTAAYTAPVSSTKAEKSASRRTSKDARPGTREPAKVSPKERMKHSVKSSNGKPGKTHTVKKRKVKRK</sequence>
<organism evidence="2 3">
    <name type="scientific">Candidatus Nitrospira inopinata</name>
    <dbReference type="NCBI Taxonomy" id="1715989"/>
    <lineage>
        <taxon>Bacteria</taxon>
        <taxon>Pseudomonadati</taxon>
        <taxon>Nitrospirota</taxon>
        <taxon>Nitrospiria</taxon>
        <taxon>Nitrospirales</taxon>
        <taxon>Nitrospiraceae</taxon>
        <taxon>Nitrospira</taxon>
    </lineage>
</organism>
<name>A0A0S4KXE3_9BACT</name>
<reference evidence="3" key="1">
    <citation type="submission" date="2015-09" db="EMBL/GenBank/DDBJ databases">
        <authorList>
            <person name="Daims H."/>
        </authorList>
    </citation>
    <scope>NUCLEOTIDE SEQUENCE [LARGE SCALE GENOMIC DNA]</scope>
</reference>
<feature type="region of interest" description="Disordered" evidence="1">
    <location>
        <begin position="55"/>
        <end position="120"/>
    </location>
</feature>
<evidence type="ECO:0000256" key="1">
    <source>
        <dbReference type="SAM" id="MobiDB-lite"/>
    </source>
</evidence>
<feature type="region of interest" description="Disordered" evidence="1">
    <location>
        <begin position="1"/>
        <end position="27"/>
    </location>
</feature>
<dbReference type="KEGG" id="nio:NITINOP_3025"/>
<dbReference type="RefSeq" id="WP_062486984.1">
    <property type="nucleotide sequence ID" value="NZ_LN885086.1"/>
</dbReference>
<feature type="compositionally biased region" description="Basic residues" evidence="1">
    <location>
        <begin position="107"/>
        <end position="120"/>
    </location>
</feature>
<evidence type="ECO:0000313" key="2">
    <source>
        <dbReference type="EMBL" id="CUQ67997.1"/>
    </source>
</evidence>
<dbReference type="AlphaFoldDB" id="A0A0S4KXE3"/>
<proteinExistence type="predicted"/>
<dbReference type="Proteomes" id="UP000066284">
    <property type="component" value="Chromosome 1"/>
</dbReference>
<evidence type="ECO:0000313" key="3">
    <source>
        <dbReference type="Proteomes" id="UP000066284"/>
    </source>
</evidence>
<feature type="compositionally biased region" description="Basic and acidic residues" evidence="1">
    <location>
        <begin position="66"/>
        <end position="93"/>
    </location>
</feature>
<dbReference type="EMBL" id="LN885086">
    <property type="protein sequence ID" value="CUQ67997.1"/>
    <property type="molecule type" value="Genomic_DNA"/>
</dbReference>